<reference evidence="4" key="1">
    <citation type="submission" date="2019-08" db="EMBL/GenBank/DDBJ databases">
        <title>Seonamhaeicola sediminis sp. nov., isolated from marine sediment.</title>
        <authorList>
            <person name="Cao W.R."/>
        </authorList>
    </citation>
    <scope>NUCLEOTIDE SEQUENCE [LARGE SCALE GENOMIC DNA]</scope>
    <source>
        <strain evidence="4">Gy8</strain>
    </source>
</reference>
<evidence type="ECO:0000259" key="1">
    <source>
        <dbReference type="Pfam" id="PF00534"/>
    </source>
</evidence>
<keyword evidence="3" id="KW-0808">Transferase</keyword>
<dbReference type="GO" id="GO:0016757">
    <property type="term" value="F:glycosyltransferase activity"/>
    <property type="evidence" value="ECO:0007669"/>
    <property type="project" value="InterPro"/>
</dbReference>
<dbReference type="EMBL" id="VOSC01000012">
    <property type="protein sequence ID" value="TXE12998.1"/>
    <property type="molecule type" value="Genomic_DNA"/>
</dbReference>
<dbReference type="Proteomes" id="UP000321790">
    <property type="component" value="Unassembled WGS sequence"/>
</dbReference>
<evidence type="ECO:0000313" key="4">
    <source>
        <dbReference type="Proteomes" id="UP000321790"/>
    </source>
</evidence>
<accession>A0A5C7AWD7</accession>
<dbReference type="SUPFAM" id="SSF53756">
    <property type="entry name" value="UDP-Glycosyltransferase/glycogen phosphorylase"/>
    <property type="match status" value="1"/>
</dbReference>
<dbReference type="InterPro" id="IPR050194">
    <property type="entry name" value="Glycosyltransferase_grp1"/>
</dbReference>
<comment type="caution">
    <text evidence="3">The sequence shown here is derived from an EMBL/GenBank/DDBJ whole genome shotgun (WGS) entry which is preliminary data.</text>
</comment>
<feature type="domain" description="Glycosyltransferase subfamily 4-like N-terminal" evidence="2">
    <location>
        <begin position="15"/>
        <end position="205"/>
    </location>
</feature>
<dbReference type="AlphaFoldDB" id="A0A5C7AWD7"/>
<organism evidence="3 4">
    <name type="scientific">Seonamhaeicola algicola</name>
    <dbReference type="NCBI Taxonomy" id="1719036"/>
    <lineage>
        <taxon>Bacteria</taxon>
        <taxon>Pseudomonadati</taxon>
        <taxon>Bacteroidota</taxon>
        <taxon>Flavobacteriia</taxon>
        <taxon>Flavobacteriales</taxon>
        <taxon>Flavobacteriaceae</taxon>
    </lineage>
</organism>
<dbReference type="CDD" id="cd03823">
    <property type="entry name" value="GT4_ExpE7-like"/>
    <property type="match status" value="1"/>
</dbReference>
<evidence type="ECO:0000313" key="3">
    <source>
        <dbReference type="EMBL" id="TXE12998.1"/>
    </source>
</evidence>
<dbReference type="PANTHER" id="PTHR45947:SF3">
    <property type="entry name" value="SULFOQUINOVOSYL TRANSFERASE SQD2"/>
    <property type="match status" value="1"/>
</dbReference>
<name>A0A5C7AWD7_9FLAO</name>
<dbReference type="OrthoDB" id="798298at2"/>
<keyword evidence="4" id="KW-1185">Reference proteome</keyword>
<dbReference type="Pfam" id="PF13439">
    <property type="entry name" value="Glyco_transf_4"/>
    <property type="match status" value="1"/>
</dbReference>
<dbReference type="Pfam" id="PF00534">
    <property type="entry name" value="Glycos_transf_1"/>
    <property type="match status" value="1"/>
</dbReference>
<feature type="domain" description="Glycosyl transferase family 1" evidence="1">
    <location>
        <begin position="215"/>
        <end position="355"/>
    </location>
</feature>
<dbReference type="RefSeq" id="WP_147131967.1">
    <property type="nucleotide sequence ID" value="NZ_VOSC01000012.1"/>
</dbReference>
<dbReference type="InterPro" id="IPR028098">
    <property type="entry name" value="Glyco_trans_4-like_N"/>
</dbReference>
<proteinExistence type="predicted"/>
<protein>
    <submittedName>
        <fullName evidence="3">Glycosyltransferase</fullName>
    </submittedName>
</protein>
<dbReference type="InterPro" id="IPR001296">
    <property type="entry name" value="Glyco_trans_1"/>
</dbReference>
<sequence length="386" mass="44401">MKILIVNTLYYPYKVGGAEISVQALAENLKKHGATVAVLTLGESEEKEDVNGITVWRLKIENVFWPFSGAKQSTLSKVKWHYNDVYNKRYDFKVTSILNSFKPQVMFTNNLGGFSVRLWVLAKSRNIKVVHTIRDYYLQCPKTTKFNGEHNCLQLCTSCKLYAAKKKKASVLIDYVVGISQYVLQDHLENGYFQGVKHKVIYNGFSFNYQAENFKLIDDNKVVFGYIGQINKEKGVELMLESFTKVKHDNWRLVIAGKVAPEYLKTLKAINNSAKIEYLGYTLNSEFYNKIDVLIVPSLWNEPFGRVVLEGMISNKIVITNKNGGIKEIMSQNPELTFNTNDELTRLIDCIIKNRHELSFNNSKEFMKTFNIENTALEYHNLFSEI</sequence>
<evidence type="ECO:0000259" key="2">
    <source>
        <dbReference type="Pfam" id="PF13439"/>
    </source>
</evidence>
<dbReference type="PANTHER" id="PTHR45947">
    <property type="entry name" value="SULFOQUINOVOSYL TRANSFERASE SQD2"/>
    <property type="match status" value="1"/>
</dbReference>
<gene>
    <name evidence="3" type="ORF">FUA26_04170</name>
</gene>
<dbReference type="Gene3D" id="3.40.50.2000">
    <property type="entry name" value="Glycogen Phosphorylase B"/>
    <property type="match status" value="2"/>
</dbReference>